<keyword evidence="3" id="KW-1185">Reference proteome</keyword>
<sequence>MIYSFRNSGFRDPETGVYNQTYFLEVFNREWHRHIREQQSLALLYLYPHLRETIKHPGILELFTKEIEGALLRATDLLARMSDDCFALGLFNIDTEGTSVVTERIESAIREFVHKYDKDHSVQMEYKLAACVCSPNREQRIEKLFTNTETIAKLLEQDKGKHSVMELLQ</sequence>
<protein>
    <submittedName>
        <fullName evidence="2">GGDEF domain-containing protein</fullName>
    </submittedName>
</protein>
<reference evidence="2 3" key="1">
    <citation type="submission" date="2022-02" db="EMBL/GenBank/DDBJ databases">
        <title>The genome sequence of Shewanella sp. 3B26.</title>
        <authorList>
            <person name="Du J."/>
        </authorList>
    </citation>
    <scope>NUCLEOTIDE SEQUENCE [LARGE SCALE GENOMIC DNA]</scope>
    <source>
        <strain evidence="2 3">3B26</strain>
    </source>
</reference>
<dbReference type="InterPro" id="IPR029787">
    <property type="entry name" value="Nucleotide_cyclase"/>
</dbReference>
<dbReference type="EMBL" id="JAKUDL010000001">
    <property type="protein sequence ID" value="MCH4293683.1"/>
    <property type="molecule type" value="Genomic_DNA"/>
</dbReference>
<dbReference type="InterPro" id="IPR000160">
    <property type="entry name" value="GGDEF_dom"/>
</dbReference>
<comment type="caution">
    <text evidence="2">The sequence shown here is derived from an EMBL/GenBank/DDBJ whole genome shotgun (WGS) entry which is preliminary data.</text>
</comment>
<dbReference type="RefSeq" id="WP_240590153.1">
    <property type="nucleotide sequence ID" value="NZ_JAKUDL010000001.1"/>
</dbReference>
<proteinExistence type="predicted"/>
<dbReference type="AlphaFoldDB" id="A0AAJ1BFH5"/>
<dbReference type="Gene3D" id="3.30.70.270">
    <property type="match status" value="1"/>
</dbReference>
<dbReference type="Pfam" id="PF00990">
    <property type="entry name" value="GGDEF"/>
    <property type="match status" value="1"/>
</dbReference>
<name>A0AAJ1BFH5_9GAMM</name>
<accession>A0AAJ1BFH5</accession>
<dbReference type="InterPro" id="IPR043128">
    <property type="entry name" value="Rev_trsase/Diguanyl_cyclase"/>
</dbReference>
<organism evidence="2 3">
    <name type="scientific">Shewanella zhuhaiensis</name>
    <dbReference type="NCBI Taxonomy" id="2919576"/>
    <lineage>
        <taxon>Bacteria</taxon>
        <taxon>Pseudomonadati</taxon>
        <taxon>Pseudomonadota</taxon>
        <taxon>Gammaproteobacteria</taxon>
        <taxon>Alteromonadales</taxon>
        <taxon>Shewanellaceae</taxon>
        <taxon>Shewanella</taxon>
    </lineage>
</organism>
<evidence type="ECO:0000313" key="3">
    <source>
        <dbReference type="Proteomes" id="UP001297581"/>
    </source>
</evidence>
<dbReference type="Proteomes" id="UP001297581">
    <property type="component" value="Unassembled WGS sequence"/>
</dbReference>
<evidence type="ECO:0000259" key="1">
    <source>
        <dbReference type="SMART" id="SM00267"/>
    </source>
</evidence>
<gene>
    <name evidence="2" type="ORF">MJ923_05125</name>
</gene>
<dbReference type="SUPFAM" id="SSF55073">
    <property type="entry name" value="Nucleotide cyclase"/>
    <property type="match status" value="1"/>
</dbReference>
<evidence type="ECO:0000313" key="2">
    <source>
        <dbReference type="EMBL" id="MCH4293683.1"/>
    </source>
</evidence>
<dbReference type="SMART" id="SM00267">
    <property type="entry name" value="GGDEF"/>
    <property type="match status" value="1"/>
</dbReference>
<feature type="domain" description="GGDEF" evidence="1">
    <location>
        <begin position="1"/>
        <end position="165"/>
    </location>
</feature>